<gene>
    <name evidence="1" type="ORF">MPH_03963</name>
</gene>
<comment type="caution">
    <text evidence="1">The sequence shown here is derived from an EMBL/GenBank/DDBJ whole genome shotgun (WGS) entry which is preliminary data.</text>
</comment>
<dbReference type="VEuPathDB" id="FungiDB:MPH_03963"/>
<dbReference type="EMBL" id="AHHD01000177">
    <property type="protein sequence ID" value="EKG18737.1"/>
    <property type="molecule type" value="Genomic_DNA"/>
</dbReference>
<protein>
    <submittedName>
        <fullName evidence="1">Uncharacterized protein</fullName>
    </submittedName>
</protein>
<organism evidence="1 2">
    <name type="scientific">Macrophomina phaseolina (strain MS6)</name>
    <name type="common">Charcoal rot fungus</name>
    <dbReference type="NCBI Taxonomy" id="1126212"/>
    <lineage>
        <taxon>Eukaryota</taxon>
        <taxon>Fungi</taxon>
        <taxon>Dikarya</taxon>
        <taxon>Ascomycota</taxon>
        <taxon>Pezizomycotina</taxon>
        <taxon>Dothideomycetes</taxon>
        <taxon>Dothideomycetes incertae sedis</taxon>
        <taxon>Botryosphaeriales</taxon>
        <taxon>Botryosphaeriaceae</taxon>
        <taxon>Macrophomina</taxon>
    </lineage>
</organism>
<evidence type="ECO:0000313" key="2">
    <source>
        <dbReference type="Proteomes" id="UP000007129"/>
    </source>
</evidence>
<name>K2S196_MACPH</name>
<dbReference type="AlphaFoldDB" id="K2S196"/>
<reference evidence="1 2" key="1">
    <citation type="journal article" date="2012" name="BMC Genomics">
        <title>Tools to kill: Genome of one of the most destructive plant pathogenic fungi Macrophomina phaseolina.</title>
        <authorList>
            <person name="Islam M.S."/>
            <person name="Haque M.S."/>
            <person name="Islam M.M."/>
            <person name="Emdad E.M."/>
            <person name="Halim A."/>
            <person name="Hossen Q.M.M."/>
            <person name="Hossain M.Z."/>
            <person name="Ahmed B."/>
            <person name="Rahim S."/>
            <person name="Rahman M.S."/>
            <person name="Alam M.M."/>
            <person name="Hou S."/>
            <person name="Wan X."/>
            <person name="Saito J.A."/>
            <person name="Alam M."/>
        </authorList>
    </citation>
    <scope>NUCLEOTIDE SEQUENCE [LARGE SCALE GENOMIC DNA]</scope>
    <source>
        <strain evidence="1 2">MS6</strain>
    </source>
</reference>
<dbReference type="InParanoid" id="K2S196"/>
<dbReference type="HOGENOM" id="CLU_1886152_0_0_1"/>
<dbReference type="Proteomes" id="UP000007129">
    <property type="component" value="Unassembled WGS sequence"/>
</dbReference>
<sequence>MDRGRPFQTIAARSGWSYGQEGFLVPGSTGQMKLEEFQAFSDTIFAILTGIVESPEGLAPATLRSSLLHTSNTIRFSSETAEGGQLERLWRNWPKGPTERSEVTILISTAVCSECEEFARVVNDTLKLSIHLRHV</sequence>
<evidence type="ECO:0000313" key="1">
    <source>
        <dbReference type="EMBL" id="EKG18737.1"/>
    </source>
</evidence>
<proteinExistence type="predicted"/>
<accession>K2S196</accession>